<keyword evidence="10" id="KW-1185">Reference proteome</keyword>
<dbReference type="PROSITE" id="PS00138">
    <property type="entry name" value="SUBTILASE_SER"/>
    <property type="match status" value="1"/>
</dbReference>
<sequence>MARAPPHATAVALLLLLAGSAGSVVDPAAAPSGKRTEPEPAAPAAADGRADVAGAAVRPLAEALAAGEPRKVIVTFKQAAVDSALEAAASAAAIGSAPGRRAGTSSIAGRAANEPASARAEVRARAFADLKQNVISEGSDAVRRHGVAVDRELPNLPLAVVSVASADALEALRADPSVESVVPVGIKTRALAQSLPLILQPQAATRGYKGAGCSVAIIDGGGDYWSAALGSCTDDLSNAGCRVAFKQDFTGTAFTGDAHGTNVAVTAARVAPGAKIILLDVFAGDTTTDDIILAAVDWVVQNAATYKICSMNLSLGDSSFNTAKCPGSAYEVPFAEARKRGVIAAVASGNDYYGSAISEPACAPSAVSVGAVHDANNGAFDSCDTVTAADRVCCFANVAPFLDMLAPGAIITAGGYTMSGTSMAAPHVAGLMAVLRAARPNAPADNATATEVIAAAKNGGTQVKDWFTQRWFPRANVDGAVTALLGAVDTTPPTGTIRINGGAASTPALNVTLTITGADPSGVASMCVTNDAAATAAACAPWTAFSAAPLPWTLQGPADAPGARTVSLFLRDTPGNTMAAPASAQISYAPDLTPPTATVSINGGAAGTFSLEVQVAVSAQDPSGPATMCVTNAAAATAEGCAPWVPYSSAPFPWTLAGPADGVGPRTVLAFVADSLGNAMTAPASATIEFLVDAEGPSAAVVVADGAPLTRALDVSVRIEATDATGLAQMCATNAAAATAEGCAPWVPYSSAPFPWTLEAGPDGERTVYAFVSDTLGYVSARASDAIAYEADVTPPTATVAINGGAAQTRLLAVSVAVTAEDAASGVAQMCATNDVAASAEGCAPWVAYSAQPFTWQLDAADGEGGPRAVYVFVSDTFANVMAAPASAQIIYAPDRTPPNATVSINGGAGVTTSSLVFLEVAAEDASGLDKMCVTGDAAVTAAGCGPWFNYTTEVVTWKLSTAGGSGDRTVYVFVSDTLGNTMAVPATATIYFSVDSSPPEATVKLANGASTTKTAAISVLVSAFDQSGVDEMCVSNTASSAAACSPYVAYNDAAFSWTLDAAGGDGNRTVRVFLVDGVGNRNEQPYTATVYFDVDDTPPTGSVVINNNNPHTTVTRVSLKISASDDSGLTGLKMCVSEAATCTALVSYASPYAFVLSSGDGVKTVNVWLVDRFGNRMAQPVSDSINLATKGPVGSVLLENGASWTAKRTVAAALAVPNYGASEYCWTTSATLAASACTPWAVTPTSWPAKFDLGTTQGLRTVRVWFRDYYQKTLVSPAASDSVSVDTLAPSNTGAVYAAPYGAKAAVVAWNPSTAVDGGSGRAGFALSYRAGAIPAAGCLASGATKAVPLPPGDLGSVTVTGLVTGQTYYFRVCAYDAVGNRAAGVYAKAVPAVQTAAARAAAVAKAASVAAGKVGA</sequence>
<dbReference type="PROSITE" id="PS51892">
    <property type="entry name" value="SUBTILASE"/>
    <property type="match status" value="1"/>
</dbReference>
<evidence type="ECO:0000256" key="2">
    <source>
        <dbReference type="ARBA" id="ARBA00022670"/>
    </source>
</evidence>
<dbReference type="Gene3D" id="2.60.40.10">
    <property type="entry name" value="Immunoglobulins"/>
    <property type="match status" value="1"/>
</dbReference>
<feature type="active site" description="Charge relay system" evidence="5">
    <location>
        <position position="259"/>
    </location>
</feature>
<evidence type="ECO:0000256" key="4">
    <source>
        <dbReference type="ARBA" id="ARBA00022825"/>
    </source>
</evidence>
<dbReference type="CDD" id="cd00063">
    <property type="entry name" value="FN3"/>
    <property type="match status" value="1"/>
</dbReference>
<dbReference type="InterPro" id="IPR023828">
    <property type="entry name" value="Peptidase_S8_Ser-AS"/>
</dbReference>
<evidence type="ECO:0000256" key="7">
    <source>
        <dbReference type="SAM" id="SignalP"/>
    </source>
</evidence>
<feature type="signal peptide" evidence="7">
    <location>
        <begin position="1"/>
        <end position="22"/>
    </location>
</feature>
<evidence type="ECO:0000313" key="9">
    <source>
        <dbReference type="EMBL" id="GBG00014.1"/>
    </source>
</evidence>
<keyword evidence="7" id="KW-0732">Signal</keyword>
<dbReference type="GO" id="GO:0006508">
    <property type="term" value="P:proteolysis"/>
    <property type="evidence" value="ECO:0007669"/>
    <property type="project" value="UniProtKB-KW"/>
</dbReference>
<dbReference type="SUPFAM" id="SSF52743">
    <property type="entry name" value="Subtilisin-like"/>
    <property type="match status" value="1"/>
</dbReference>
<comment type="similarity">
    <text evidence="1 5">Belongs to the peptidase S8 family.</text>
</comment>
<organism evidence="9 10">
    <name type="scientific">Raphidocelis subcapitata</name>
    <dbReference type="NCBI Taxonomy" id="307507"/>
    <lineage>
        <taxon>Eukaryota</taxon>
        <taxon>Viridiplantae</taxon>
        <taxon>Chlorophyta</taxon>
        <taxon>core chlorophytes</taxon>
        <taxon>Chlorophyceae</taxon>
        <taxon>CS clade</taxon>
        <taxon>Sphaeropleales</taxon>
        <taxon>Selenastraceae</taxon>
        <taxon>Raphidocelis</taxon>
    </lineage>
</organism>
<name>A0A2V0PPC4_9CHLO</name>
<dbReference type="PRINTS" id="PR00723">
    <property type="entry name" value="SUBTILISIN"/>
</dbReference>
<dbReference type="InParanoid" id="A0A2V0PPC4"/>
<evidence type="ECO:0000313" key="10">
    <source>
        <dbReference type="Proteomes" id="UP000247498"/>
    </source>
</evidence>
<feature type="domain" description="Fibronectin type-III" evidence="8">
    <location>
        <begin position="1290"/>
        <end position="1400"/>
    </location>
</feature>
<comment type="caution">
    <text evidence="9">The sequence shown here is derived from an EMBL/GenBank/DDBJ whole genome shotgun (WGS) entry which is preliminary data.</text>
</comment>
<dbReference type="InterPro" id="IPR050131">
    <property type="entry name" value="Peptidase_S8_subtilisin-like"/>
</dbReference>
<evidence type="ECO:0000256" key="5">
    <source>
        <dbReference type="PROSITE-ProRule" id="PRU01240"/>
    </source>
</evidence>
<dbReference type="EMBL" id="BDRX01000186">
    <property type="protein sequence ID" value="GBG00014.1"/>
    <property type="molecule type" value="Genomic_DNA"/>
</dbReference>
<dbReference type="InterPro" id="IPR013783">
    <property type="entry name" value="Ig-like_fold"/>
</dbReference>
<dbReference type="Pfam" id="PF00082">
    <property type="entry name" value="Peptidase_S8"/>
    <property type="match status" value="1"/>
</dbReference>
<dbReference type="PROSITE" id="PS50853">
    <property type="entry name" value="FN3"/>
    <property type="match status" value="1"/>
</dbReference>
<dbReference type="InterPro" id="IPR000209">
    <property type="entry name" value="Peptidase_S8/S53_dom"/>
</dbReference>
<dbReference type="GO" id="GO:0004252">
    <property type="term" value="F:serine-type endopeptidase activity"/>
    <property type="evidence" value="ECO:0007669"/>
    <property type="project" value="UniProtKB-UniRule"/>
</dbReference>
<feature type="active site" description="Charge relay system" evidence="5">
    <location>
        <position position="219"/>
    </location>
</feature>
<evidence type="ECO:0000256" key="1">
    <source>
        <dbReference type="ARBA" id="ARBA00011073"/>
    </source>
</evidence>
<protein>
    <submittedName>
        <fullName evidence="9">Peptidase S8 S53 subtilisin kexin sedolisin</fullName>
    </submittedName>
</protein>
<dbReference type="OrthoDB" id="206201at2759"/>
<dbReference type="PANTHER" id="PTHR43806">
    <property type="entry name" value="PEPTIDASE S8"/>
    <property type="match status" value="1"/>
</dbReference>
<feature type="region of interest" description="Disordered" evidence="6">
    <location>
        <begin position="26"/>
        <end position="47"/>
    </location>
</feature>
<evidence type="ECO:0000259" key="8">
    <source>
        <dbReference type="PROSITE" id="PS50853"/>
    </source>
</evidence>
<reference evidence="9 10" key="1">
    <citation type="journal article" date="2018" name="Sci. Rep.">
        <title>Raphidocelis subcapitata (=Pseudokirchneriella subcapitata) provides an insight into genome evolution and environmental adaptations in the Sphaeropleales.</title>
        <authorList>
            <person name="Suzuki S."/>
            <person name="Yamaguchi H."/>
            <person name="Nakajima N."/>
            <person name="Kawachi M."/>
        </authorList>
    </citation>
    <scope>NUCLEOTIDE SEQUENCE [LARGE SCALE GENOMIC DNA]</scope>
    <source>
        <strain evidence="9 10">NIES-35</strain>
    </source>
</reference>
<dbReference type="Proteomes" id="UP000247498">
    <property type="component" value="Unassembled WGS sequence"/>
</dbReference>
<dbReference type="PANTHER" id="PTHR43806:SF11">
    <property type="entry name" value="CEREVISIN-RELATED"/>
    <property type="match status" value="1"/>
</dbReference>
<feature type="active site" description="Charge relay system" evidence="5">
    <location>
        <position position="422"/>
    </location>
</feature>
<evidence type="ECO:0000256" key="3">
    <source>
        <dbReference type="ARBA" id="ARBA00022801"/>
    </source>
</evidence>
<dbReference type="InterPro" id="IPR003961">
    <property type="entry name" value="FN3_dom"/>
</dbReference>
<dbReference type="InterPro" id="IPR015500">
    <property type="entry name" value="Peptidase_S8_subtilisin-rel"/>
</dbReference>
<keyword evidence="2 5" id="KW-0645">Protease</keyword>
<dbReference type="SUPFAM" id="SSF49265">
    <property type="entry name" value="Fibronectin type III"/>
    <property type="match status" value="1"/>
</dbReference>
<dbReference type="InterPro" id="IPR036852">
    <property type="entry name" value="Peptidase_S8/S53_dom_sf"/>
</dbReference>
<dbReference type="SMART" id="SM00060">
    <property type="entry name" value="FN3"/>
    <property type="match status" value="1"/>
</dbReference>
<keyword evidence="4 5" id="KW-0720">Serine protease</keyword>
<evidence type="ECO:0000256" key="6">
    <source>
        <dbReference type="SAM" id="MobiDB-lite"/>
    </source>
</evidence>
<dbReference type="InterPro" id="IPR036116">
    <property type="entry name" value="FN3_sf"/>
</dbReference>
<accession>A0A2V0PPC4</accession>
<gene>
    <name evidence="9" type="ORF">Rsub_12792</name>
</gene>
<dbReference type="Gene3D" id="3.40.50.200">
    <property type="entry name" value="Peptidase S8/S53 domain"/>
    <property type="match status" value="1"/>
</dbReference>
<feature type="chain" id="PRO_5016014384" evidence="7">
    <location>
        <begin position="23"/>
        <end position="1418"/>
    </location>
</feature>
<proteinExistence type="inferred from homology"/>
<keyword evidence="3 5" id="KW-0378">Hydrolase</keyword>